<dbReference type="EMBL" id="JBHLUE010000008">
    <property type="protein sequence ID" value="MFC0564660.1"/>
    <property type="molecule type" value="Genomic_DNA"/>
</dbReference>
<comment type="similarity">
    <text evidence="1">Belongs to the RutC family.</text>
</comment>
<dbReference type="Pfam" id="PF01042">
    <property type="entry name" value="Ribonuc_L-PSP"/>
    <property type="match status" value="1"/>
</dbReference>
<proteinExistence type="inferred from homology"/>
<protein>
    <submittedName>
        <fullName evidence="2">RidA family protein</fullName>
        <ecNumber evidence="2">3.5.-.-</ecNumber>
    </submittedName>
</protein>
<comment type="caution">
    <text evidence="2">The sequence shown here is derived from an EMBL/GenBank/DDBJ whole genome shotgun (WGS) entry which is preliminary data.</text>
</comment>
<evidence type="ECO:0000313" key="2">
    <source>
        <dbReference type="EMBL" id="MFC0564660.1"/>
    </source>
</evidence>
<keyword evidence="3" id="KW-1185">Reference proteome</keyword>
<dbReference type="InterPro" id="IPR035959">
    <property type="entry name" value="RutC-like_sf"/>
</dbReference>
<dbReference type="GO" id="GO:0016787">
    <property type="term" value="F:hydrolase activity"/>
    <property type="evidence" value="ECO:0007669"/>
    <property type="project" value="UniProtKB-KW"/>
</dbReference>
<dbReference type="Proteomes" id="UP001589894">
    <property type="component" value="Unassembled WGS sequence"/>
</dbReference>
<sequence length="131" mass="13552">MQPEFANPDSMPPTNGYSHVVGIPAGSRLVWTSGQVALGPDGTSPPDGWEAQTRLVLQNVGAALAAGGAGWSDVVKLTIYVVDTAELGTVRAVRDEFIDTANPPTSSLVRVAGLFRPDLLIEIEAVAAVAG</sequence>
<keyword evidence="2" id="KW-0378">Hydrolase</keyword>
<gene>
    <name evidence="2" type="ORF">ACFFHU_11005</name>
</gene>
<accession>A0ABV6NV60</accession>
<dbReference type="SUPFAM" id="SSF55298">
    <property type="entry name" value="YjgF-like"/>
    <property type="match status" value="1"/>
</dbReference>
<dbReference type="PANTHER" id="PTHR11803">
    <property type="entry name" value="2-IMINOBUTANOATE/2-IMINOPROPANOATE DEAMINASE RIDA"/>
    <property type="match status" value="1"/>
</dbReference>
<dbReference type="InterPro" id="IPR006175">
    <property type="entry name" value="YjgF/YER057c/UK114"/>
</dbReference>
<dbReference type="PANTHER" id="PTHR11803:SF58">
    <property type="entry name" value="PROTEIN HMF1-RELATED"/>
    <property type="match status" value="1"/>
</dbReference>
<organism evidence="2 3">
    <name type="scientific">Plantactinospora siamensis</name>
    <dbReference type="NCBI Taxonomy" id="555372"/>
    <lineage>
        <taxon>Bacteria</taxon>
        <taxon>Bacillati</taxon>
        <taxon>Actinomycetota</taxon>
        <taxon>Actinomycetes</taxon>
        <taxon>Micromonosporales</taxon>
        <taxon>Micromonosporaceae</taxon>
        <taxon>Plantactinospora</taxon>
    </lineage>
</organism>
<dbReference type="Gene3D" id="3.30.1330.40">
    <property type="entry name" value="RutC-like"/>
    <property type="match status" value="1"/>
</dbReference>
<evidence type="ECO:0000256" key="1">
    <source>
        <dbReference type="ARBA" id="ARBA00010552"/>
    </source>
</evidence>
<dbReference type="RefSeq" id="WP_377337850.1">
    <property type="nucleotide sequence ID" value="NZ_JBHLUE010000008.1"/>
</dbReference>
<reference evidence="2 3" key="1">
    <citation type="submission" date="2024-09" db="EMBL/GenBank/DDBJ databases">
        <authorList>
            <person name="Sun Q."/>
            <person name="Mori K."/>
        </authorList>
    </citation>
    <scope>NUCLEOTIDE SEQUENCE [LARGE SCALE GENOMIC DNA]</scope>
    <source>
        <strain evidence="2 3">TBRC 2205</strain>
    </source>
</reference>
<name>A0ABV6NV60_9ACTN</name>
<dbReference type="CDD" id="cd00448">
    <property type="entry name" value="YjgF_YER057c_UK114_family"/>
    <property type="match status" value="1"/>
</dbReference>
<evidence type="ECO:0000313" key="3">
    <source>
        <dbReference type="Proteomes" id="UP001589894"/>
    </source>
</evidence>
<dbReference type="EC" id="3.5.-.-" evidence="2"/>